<comment type="similarity">
    <text evidence="3">Belongs to the class-II aminoacyl-tRNA synthetase family. Phe-tRNA synthetase alpha subunit type 2 subfamily.</text>
</comment>
<evidence type="ECO:0000256" key="12">
    <source>
        <dbReference type="ARBA" id="ARBA00022917"/>
    </source>
</evidence>
<dbReference type="InterPro" id="IPR006195">
    <property type="entry name" value="aa-tRNA-synth_II"/>
</dbReference>
<keyword evidence="10" id="KW-0067">ATP-binding</keyword>
<sequence>MADSDPKRAIAEEAVLGYLQNHPEIPDSQLFADQLAADGKINHDDIANAIKSLTGHKYVDSQEITTEKWLLTEEGKTYAANGSPEMRLFMAIPQEGITKEELQKKFDASVFKIACAQAAKNKWVDFGKQLVTRKIQRVDDDRVQTLLLRIQNEKDISQDDIKALTKRKLIVLQVKKGFSVRRGPTYAPKRKKIATDLTRDMLQRGNVDEEDFKPPNLNANGAPTEGGCLHPLLKVRKQLKDIFLQMGFEEMPTNRYVESSFWNFDALFQPQQHPARDSHDTFFLKVPSTTKELPEDYVERVKRIHESGGYQSRGYGYDWKREEANKNLLRTHTTAISSRMLYLLAQKPFSPKKYFSIDRVFRNEAVDRTHLAEFHQIEGLICDRGLTLGDLIGVLEDFFSRLGMSNLKFKPAYNPYTEPSMEIFGYHKGFGKYVEIGNSGMFRPEMLLPMGLPEDVSVIAWGLSLERPTMIRYGIDNIRDLFGHKVDLALIKKNPICRIGLESDEEKL</sequence>
<dbReference type="InterPro" id="IPR002319">
    <property type="entry name" value="Phenylalanyl-tRNA_Synthase"/>
</dbReference>
<keyword evidence="13" id="KW-0030">Aminoacyl-tRNA synthetase</keyword>
<comment type="caution">
    <text evidence="17">The sequence shown here is derived from an EMBL/GenBank/DDBJ whole genome shotgun (WGS) entry which is preliminary data.</text>
</comment>
<evidence type="ECO:0000256" key="9">
    <source>
        <dbReference type="ARBA" id="ARBA00022741"/>
    </source>
</evidence>
<dbReference type="InterPro" id="IPR040725">
    <property type="entry name" value="PheRS_DBD3"/>
</dbReference>
<dbReference type="InterPro" id="IPR004529">
    <property type="entry name" value="Phe-tRNA-synth_IIc_asu"/>
</dbReference>
<dbReference type="InterPro" id="IPR045864">
    <property type="entry name" value="aa-tRNA-synth_II/BPL/LPL"/>
</dbReference>
<dbReference type="PROSITE" id="PS50862">
    <property type="entry name" value="AA_TRNA_LIGASE_II"/>
    <property type="match status" value="1"/>
</dbReference>
<protein>
    <recommendedName>
        <fullName evidence="5">phenylalanine--tRNA ligase</fullName>
        <ecNumber evidence="5">6.1.1.20</ecNumber>
    </recommendedName>
    <alternativeName>
        <fullName evidence="14">Phenylalanyl-tRNA synthetase alpha subunit</fullName>
    </alternativeName>
</protein>
<evidence type="ECO:0000256" key="7">
    <source>
        <dbReference type="ARBA" id="ARBA00022598"/>
    </source>
</evidence>
<dbReference type="Gene3D" id="1.10.10.2330">
    <property type="match status" value="1"/>
</dbReference>
<name>A0AAW1Y0D2_RUBAR</name>
<evidence type="ECO:0000256" key="13">
    <source>
        <dbReference type="ARBA" id="ARBA00023146"/>
    </source>
</evidence>
<keyword evidence="8" id="KW-0479">Metal-binding</keyword>
<evidence type="ECO:0000256" key="3">
    <source>
        <dbReference type="ARBA" id="ARBA00006703"/>
    </source>
</evidence>
<dbReference type="Pfam" id="PF18553">
    <property type="entry name" value="PheRS_DBD3"/>
    <property type="match status" value="1"/>
</dbReference>
<keyword evidence="11" id="KW-0460">Magnesium</keyword>
<dbReference type="AlphaFoldDB" id="A0AAW1Y0D2"/>
<evidence type="ECO:0000313" key="17">
    <source>
        <dbReference type="EMBL" id="KAK9942477.1"/>
    </source>
</evidence>
<evidence type="ECO:0000256" key="6">
    <source>
        <dbReference type="ARBA" id="ARBA00022490"/>
    </source>
</evidence>
<evidence type="ECO:0000256" key="8">
    <source>
        <dbReference type="ARBA" id="ARBA00022723"/>
    </source>
</evidence>
<dbReference type="EMBL" id="JBEDUW010000002">
    <property type="protein sequence ID" value="KAK9942477.1"/>
    <property type="molecule type" value="Genomic_DNA"/>
</dbReference>
<reference evidence="17 18" key="1">
    <citation type="journal article" date="2023" name="G3 (Bethesda)">
        <title>A chromosome-length genome assembly and annotation of blackberry (Rubus argutus, cv. 'Hillquist').</title>
        <authorList>
            <person name="Bruna T."/>
            <person name="Aryal R."/>
            <person name="Dudchenko O."/>
            <person name="Sargent D.J."/>
            <person name="Mead D."/>
            <person name="Buti M."/>
            <person name="Cavallini A."/>
            <person name="Hytonen T."/>
            <person name="Andres J."/>
            <person name="Pham M."/>
            <person name="Weisz D."/>
            <person name="Mascagni F."/>
            <person name="Usai G."/>
            <person name="Natali L."/>
            <person name="Bassil N."/>
            <person name="Fernandez G.E."/>
            <person name="Lomsadze A."/>
            <person name="Armour M."/>
            <person name="Olukolu B."/>
            <person name="Poorten T."/>
            <person name="Britton C."/>
            <person name="Davik J."/>
            <person name="Ashrafi H."/>
            <person name="Aiden E.L."/>
            <person name="Borodovsky M."/>
            <person name="Worthington M."/>
        </authorList>
    </citation>
    <scope>NUCLEOTIDE SEQUENCE [LARGE SCALE GENOMIC DNA]</scope>
    <source>
        <strain evidence="17">PI 553951</strain>
    </source>
</reference>
<evidence type="ECO:0000256" key="10">
    <source>
        <dbReference type="ARBA" id="ARBA00022840"/>
    </source>
</evidence>
<accession>A0AAW1Y0D2</accession>
<dbReference type="FunFam" id="3.30.930.10:FF:000033">
    <property type="entry name" value="Phenylalanine--tRNA ligase alpha subunit"/>
    <property type="match status" value="1"/>
</dbReference>
<evidence type="ECO:0000313" key="18">
    <source>
        <dbReference type="Proteomes" id="UP001457282"/>
    </source>
</evidence>
<dbReference type="GO" id="GO:0005524">
    <property type="term" value="F:ATP binding"/>
    <property type="evidence" value="ECO:0007669"/>
    <property type="project" value="UniProtKB-KW"/>
</dbReference>
<dbReference type="PANTHER" id="PTHR11538">
    <property type="entry name" value="PHENYLALANYL-TRNA SYNTHETASE"/>
    <property type="match status" value="1"/>
</dbReference>
<comment type="subunit">
    <text evidence="4">Tetramer of two alpha and two beta subunits.</text>
</comment>
<keyword evidence="6" id="KW-0963">Cytoplasm</keyword>
<keyword evidence="7" id="KW-0436">Ligase</keyword>
<evidence type="ECO:0000259" key="16">
    <source>
        <dbReference type="PROSITE" id="PS50862"/>
    </source>
</evidence>
<dbReference type="GO" id="GO:0046872">
    <property type="term" value="F:metal ion binding"/>
    <property type="evidence" value="ECO:0007669"/>
    <property type="project" value="UniProtKB-KW"/>
</dbReference>
<dbReference type="Pfam" id="PF01409">
    <property type="entry name" value="tRNA-synt_2d"/>
    <property type="match status" value="1"/>
</dbReference>
<evidence type="ECO:0000256" key="14">
    <source>
        <dbReference type="ARBA" id="ARBA00030612"/>
    </source>
</evidence>
<dbReference type="GO" id="GO:0000049">
    <property type="term" value="F:tRNA binding"/>
    <property type="evidence" value="ECO:0007669"/>
    <property type="project" value="InterPro"/>
</dbReference>
<dbReference type="GO" id="GO:0005829">
    <property type="term" value="C:cytosol"/>
    <property type="evidence" value="ECO:0007669"/>
    <property type="project" value="TreeGrafter"/>
</dbReference>
<dbReference type="SUPFAM" id="SSF55681">
    <property type="entry name" value="Class II aaRS and biotin synthetases"/>
    <property type="match status" value="1"/>
</dbReference>
<keyword evidence="9" id="KW-0547">Nucleotide-binding</keyword>
<dbReference type="GO" id="GO:0006432">
    <property type="term" value="P:phenylalanyl-tRNA aminoacylation"/>
    <property type="evidence" value="ECO:0007669"/>
    <property type="project" value="InterPro"/>
</dbReference>
<feature type="domain" description="Aminoacyl-transfer RNA synthetases class-II family profile" evidence="16">
    <location>
        <begin position="234"/>
        <end position="495"/>
    </location>
</feature>
<evidence type="ECO:0000256" key="2">
    <source>
        <dbReference type="ARBA" id="ARBA00004496"/>
    </source>
</evidence>
<dbReference type="Gene3D" id="1.10.10.2320">
    <property type="match status" value="1"/>
</dbReference>
<dbReference type="Gene3D" id="3.30.1370.240">
    <property type="match status" value="1"/>
</dbReference>
<dbReference type="PANTHER" id="PTHR11538:SF40">
    <property type="entry name" value="PHENYLALANINE--TRNA LIGASE ALPHA SUBUNIT"/>
    <property type="match status" value="1"/>
</dbReference>
<dbReference type="NCBIfam" id="NF003210">
    <property type="entry name" value="PRK04172.1"/>
    <property type="match status" value="1"/>
</dbReference>
<gene>
    <name evidence="17" type="ORF">M0R45_008141</name>
</gene>
<proteinExistence type="inferred from homology"/>
<evidence type="ECO:0000256" key="1">
    <source>
        <dbReference type="ARBA" id="ARBA00001946"/>
    </source>
</evidence>
<dbReference type="EC" id="6.1.1.20" evidence="5"/>
<dbReference type="Gene3D" id="3.30.930.10">
    <property type="entry name" value="Bira Bifunctional Protein, Domain 2"/>
    <property type="match status" value="1"/>
</dbReference>
<dbReference type="CDD" id="cd00496">
    <property type="entry name" value="PheRS_alpha_core"/>
    <property type="match status" value="1"/>
</dbReference>
<evidence type="ECO:0000256" key="5">
    <source>
        <dbReference type="ARBA" id="ARBA00012814"/>
    </source>
</evidence>
<dbReference type="GO" id="GO:0009328">
    <property type="term" value="C:phenylalanine-tRNA ligase complex"/>
    <property type="evidence" value="ECO:0007669"/>
    <property type="project" value="TreeGrafter"/>
</dbReference>
<comment type="catalytic activity">
    <reaction evidence="15">
        <text>tRNA(Phe) + L-phenylalanine + ATP = L-phenylalanyl-tRNA(Phe) + AMP + diphosphate + H(+)</text>
        <dbReference type="Rhea" id="RHEA:19413"/>
        <dbReference type="Rhea" id="RHEA-COMP:9668"/>
        <dbReference type="Rhea" id="RHEA-COMP:9699"/>
        <dbReference type="ChEBI" id="CHEBI:15378"/>
        <dbReference type="ChEBI" id="CHEBI:30616"/>
        <dbReference type="ChEBI" id="CHEBI:33019"/>
        <dbReference type="ChEBI" id="CHEBI:58095"/>
        <dbReference type="ChEBI" id="CHEBI:78442"/>
        <dbReference type="ChEBI" id="CHEBI:78531"/>
        <dbReference type="ChEBI" id="CHEBI:456215"/>
        <dbReference type="EC" id="6.1.1.20"/>
    </reaction>
</comment>
<keyword evidence="12" id="KW-0648">Protein biosynthesis</keyword>
<evidence type="ECO:0000256" key="11">
    <source>
        <dbReference type="ARBA" id="ARBA00022842"/>
    </source>
</evidence>
<dbReference type="GO" id="GO:0004826">
    <property type="term" value="F:phenylalanine-tRNA ligase activity"/>
    <property type="evidence" value="ECO:0007669"/>
    <property type="project" value="UniProtKB-EC"/>
</dbReference>
<comment type="cofactor">
    <cofactor evidence="1">
        <name>Mg(2+)</name>
        <dbReference type="ChEBI" id="CHEBI:18420"/>
    </cofactor>
</comment>
<comment type="subcellular location">
    <subcellularLocation>
        <location evidence="2">Cytoplasm</location>
    </subcellularLocation>
</comment>
<keyword evidence="18" id="KW-1185">Reference proteome</keyword>
<evidence type="ECO:0000256" key="4">
    <source>
        <dbReference type="ARBA" id="ARBA00011209"/>
    </source>
</evidence>
<dbReference type="NCBIfam" id="TIGR00468">
    <property type="entry name" value="pheS"/>
    <property type="match status" value="1"/>
</dbReference>
<organism evidence="17 18">
    <name type="scientific">Rubus argutus</name>
    <name type="common">Southern blackberry</name>
    <dbReference type="NCBI Taxonomy" id="59490"/>
    <lineage>
        <taxon>Eukaryota</taxon>
        <taxon>Viridiplantae</taxon>
        <taxon>Streptophyta</taxon>
        <taxon>Embryophyta</taxon>
        <taxon>Tracheophyta</taxon>
        <taxon>Spermatophyta</taxon>
        <taxon>Magnoliopsida</taxon>
        <taxon>eudicotyledons</taxon>
        <taxon>Gunneridae</taxon>
        <taxon>Pentapetalae</taxon>
        <taxon>rosids</taxon>
        <taxon>fabids</taxon>
        <taxon>Rosales</taxon>
        <taxon>Rosaceae</taxon>
        <taxon>Rosoideae</taxon>
        <taxon>Rosoideae incertae sedis</taxon>
        <taxon>Rubus</taxon>
    </lineage>
</organism>
<evidence type="ECO:0000256" key="15">
    <source>
        <dbReference type="ARBA" id="ARBA00049255"/>
    </source>
</evidence>
<dbReference type="Proteomes" id="UP001457282">
    <property type="component" value="Unassembled WGS sequence"/>
</dbReference>